<organism evidence="3">
    <name type="scientific">marine sediment metagenome</name>
    <dbReference type="NCBI Taxonomy" id="412755"/>
    <lineage>
        <taxon>unclassified sequences</taxon>
        <taxon>metagenomes</taxon>
        <taxon>ecological metagenomes</taxon>
    </lineage>
</organism>
<dbReference type="InterPro" id="IPR012675">
    <property type="entry name" value="Beta-grasp_dom_sf"/>
</dbReference>
<dbReference type="AlphaFoldDB" id="X0VHR0"/>
<dbReference type="CDD" id="cd00207">
    <property type="entry name" value="fer2"/>
    <property type="match status" value="1"/>
</dbReference>
<dbReference type="GO" id="GO:0016491">
    <property type="term" value="F:oxidoreductase activity"/>
    <property type="evidence" value="ECO:0007669"/>
    <property type="project" value="InterPro"/>
</dbReference>
<comment type="pathway">
    <text evidence="1">Carbohydrate metabolism; tricarboxylic acid cycle.</text>
</comment>
<dbReference type="InterPro" id="IPR025192">
    <property type="entry name" value="Succ_DH/fum_Rdtase_N"/>
</dbReference>
<dbReference type="InterPro" id="IPR004489">
    <property type="entry name" value="Succ_DH/fum_Rdtase_Fe-S"/>
</dbReference>
<gene>
    <name evidence="3" type="ORF">S01H1_60088</name>
</gene>
<dbReference type="GO" id="GO:0022904">
    <property type="term" value="P:respiratory electron transport chain"/>
    <property type="evidence" value="ECO:0007669"/>
    <property type="project" value="TreeGrafter"/>
</dbReference>
<evidence type="ECO:0000256" key="1">
    <source>
        <dbReference type="ARBA" id="ARBA00005163"/>
    </source>
</evidence>
<dbReference type="PROSITE" id="PS00197">
    <property type="entry name" value="2FE2S_FER_1"/>
    <property type="match status" value="1"/>
</dbReference>
<reference evidence="3" key="1">
    <citation type="journal article" date="2014" name="Front. Microbiol.">
        <title>High frequency of phylogenetically diverse reductive dehalogenase-homologous genes in deep subseafloor sedimentary metagenomes.</title>
        <authorList>
            <person name="Kawai M."/>
            <person name="Futagami T."/>
            <person name="Toyoda A."/>
            <person name="Takaki Y."/>
            <person name="Nishi S."/>
            <person name="Hori S."/>
            <person name="Arai W."/>
            <person name="Tsubouchi T."/>
            <person name="Morono Y."/>
            <person name="Uchiyama I."/>
            <person name="Ito T."/>
            <person name="Fujiyama A."/>
            <person name="Inagaki F."/>
            <person name="Takami H."/>
        </authorList>
    </citation>
    <scope>NUCLEOTIDE SEQUENCE</scope>
    <source>
        <strain evidence="3">Expedition CK06-06</strain>
    </source>
</reference>
<dbReference type="PANTHER" id="PTHR11921">
    <property type="entry name" value="SUCCINATE DEHYDROGENASE IRON-SULFUR PROTEIN"/>
    <property type="match status" value="1"/>
</dbReference>
<accession>X0VHR0</accession>
<dbReference type="GO" id="GO:0009055">
    <property type="term" value="F:electron transfer activity"/>
    <property type="evidence" value="ECO:0007669"/>
    <property type="project" value="InterPro"/>
</dbReference>
<dbReference type="EMBL" id="BARS01039343">
    <property type="protein sequence ID" value="GAG17839.1"/>
    <property type="molecule type" value="Genomic_DNA"/>
</dbReference>
<dbReference type="GO" id="GO:0051537">
    <property type="term" value="F:2 iron, 2 sulfur cluster binding"/>
    <property type="evidence" value="ECO:0007669"/>
    <property type="project" value="InterPro"/>
</dbReference>
<dbReference type="GO" id="GO:0006099">
    <property type="term" value="P:tricarboxylic acid cycle"/>
    <property type="evidence" value="ECO:0007669"/>
    <property type="project" value="InterPro"/>
</dbReference>
<evidence type="ECO:0000313" key="3">
    <source>
        <dbReference type="EMBL" id="GAG17839.1"/>
    </source>
</evidence>
<comment type="caution">
    <text evidence="3">The sequence shown here is derived from an EMBL/GenBank/DDBJ whole genome shotgun (WGS) entry which is preliminary data.</text>
</comment>
<feature type="domain" description="2Fe-2S ferredoxin-type" evidence="2">
    <location>
        <begin position="6"/>
        <end position="93"/>
    </location>
</feature>
<dbReference type="PANTHER" id="PTHR11921:SF29">
    <property type="entry name" value="SUCCINATE DEHYDROGENASE [UBIQUINONE] IRON-SULFUR SUBUNIT, MITOCHONDRIAL"/>
    <property type="match status" value="1"/>
</dbReference>
<dbReference type="Gene3D" id="3.10.20.30">
    <property type="match status" value="1"/>
</dbReference>
<proteinExistence type="predicted"/>
<dbReference type="PROSITE" id="PS51085">
    <property type="entry name" value="2FE2S_FER_2"/>
    <property type="match status" value="1"/>
</dbReference>
<feature type="non-terminal residue" evidence="3">
    <location>
        <position position="114"/>
    </location>
</feature>
<dbReference type="InterPro" id="IPR006058">
    <property type="entry name" value="2Fe2S_fd_BS"/>
</dbReference>
<protein>
    <recommendedName>
        <fullName evidence="2">2Fe-2S ferredoxin-type domain-containing protein</fullName>
    </recommendedName>
</protein>
<name>X0VHR0_9ZZZZ</name>
<evidence type="ECO:0000259" key="2">
    <source>
        <dbReference type="PROSITE" id="PS51085"/>
    </source>
</evidence>
<dbReference type="Pfam" id="PF13085">
    <property type="entry name" value="Fer2_3"/>
    <property type="match status" value="1"/>
</dbReference>
<dbReference type="NCBIfam" id="TIGR00384">
    <property type="entry name" value="dhsB"/>
    <property type="match status" value="1"/>
</dbReference>
<dbReference type="InterPro" id="IPR001041">
    <property type="entry name" value="2Fe-2S_ferredoxin-type"/>
</dbReference>
<sequence length="114" mass="13242">MARSFKIFRFDPDNGREPHFQTFQVEATEGMTVLEGIFWILENVDPSLAFRCSCREANCGSCAMHINGKYRLACNTQIETLKDPVTLRPLSHLRVLKDLVVDMKPFWDNYEKNQ</sequence>
<dbReference type="InterPro" id="IPR036010">
    <property type="entry name" value="2Fe-2S_ferredoxin-like_sf"/>
</dbReference>
<dbReference type="SUPFAM" id="SSF54292">
    <property type="entry name" value="2Fe-2S ferredoxin-like"/>
    <property type="match status" value="1"/>
</dbReference>
<dbReference type="InterPro" id="IPR050573">
    <property type="entry name" value="SDH/FRD_Iron-Sulfur"/>
</dbReference>